<dbReference type="Proteomes" id="UP000326877">
    <property type="component" value="Unassembled WGS sequence"/>
</dbReference>
<dbReference type="SUPFAM" id="SSF51735">
    <property type="entry name" value="NAD(P)-binding Rossmann-fold domains"/>
    <property type="match status" value="1"/>
</dbReference>
<name>A0A5N7C4V1_PETAA</name>
<dbReference type="AlphaFoldDB" id="A0A5N7C4V1"/>
<evidence type="ECO:0000313" key="1">
    <source>
        <dbReference type="EMBL" id="KAE8389131.1"/>
    </source>
</evidence>
<reference evidence="1" key="1">
    <citation type="submission" date="2019-04" db="EMBL/GenBank/DDBJ databases">
        <title>Friends and foes A comparative genomics studyof 23 Aspergillus species from section Flavi.</title>
        <authorList>
            <consortium name="DOE Joint Genome Institute"/>
            <person name="Kjaerbolling I."/>
            <person name="Vesth T."/>
            <person name="Frisvad J.C."/>
            <person name="Nybo J.L."/>
            <person name="Theobald S."/>
            <person name="Kildgaard S."/>
            <person name="Isbrandt T."/>
            <person name="Kuo A."/>
            <person name="Sato A."/>
            <person name="Lyhne E.K."/>
            <person name="Kogle M.E."/>
            <person name="Wiebenga A."/>
            <person name="Kun R.S."/>
            <person name="Lubbers R.J."/>
            <person name="Makela M.R."/>
            <person name="Barry K."/>
            <person name="Chovatia M."/>
            <person name="Clum A."/>
            <person name="Daum C."/>
            <person name="Haridas S."/>
            <person name="He G."/>
            <person name="LaButti K."/>
            <person name="Lipzen A."/>
            <person name="Mondo S."/>
            <person name="Riley R."/>
            <person name="Salamov A."/>
            <person name="Simmons B.A."/>
            <person name="Magnuson J.K."/>
            <person name="Henrissat B."/>
            <person name="Mortensen U.H."/>
            <person name="Larsen T.O."/>
            <person name="Devries R.P."/>
            <person name="Grigoriev I.V."/>
            <person name="Machida M."/>
            <person name="Baker S.E."/>
            <person name="Andersen M.R."/>
        </authorList>
    </citation>
    <scope>NUCLEOTIDE SEQUENCE [LARGE SCALE GENOMIC DNA]</scope>
    <source>
        <strain evidence="1">IBT 14317</strain>
    </source>
</reference>
<protein>
    <recommendedName>
        <fullName evidence="2">NAD-dependent epimerase/dehydratase domain-containing protein</fullName>
    </recommendedName>
</protein>
<gene>
    <name evidence="1" type="ORF">BDV23DRAFT_184696</name>
</gene>
<proteinExistence type="predicted"/>
<dbReference type="EMBL" id="ML735269">
    <property type="protein sequence ID" value="KAE8389131.1"/>
    <property type="molecule type" value="Genomic_DNA"/>
</dbReference>
<dbReference type="InterPro" id="IPR036291">
    <property type="entry name" value="NAD(P)-bd_dom_sf"/>
</dbReference>
<dbReference type="OrthoDB" id="2735536at2759"/>
<organism evidence="1">
    <name type="scientific">Petromyces alliaceus</name>
    <name type="common">Aspergillus alliaceus</name>
    <dbReference type="NCBI Taxonomy" id="209559"/>
    <lineage>
        <taxon>Eukaryota</taxon>
        <taxon>Fungi</taxon>
        <taxon>Dikarya</taxon>
        <taxon>Ascomycota</taxon>
        <taxon>Pezizomycotina</taxon>
        <taxon>Eurotiomycetes</taxon>
        <taxon>Eurotiomycetidae</taxon>
        <taxon>Eurotiales</taxon>
        <taxon>Aspergillaceae</taxon>
        <taxon>Aspergillus</taxon>
        <taxon>Aspergillus subgen. Circumdati</taxon>
    </lineage>
</organism>
<dbReference type="Gene3D" id="3.40.50.720">
    <property type="entry name" value="NAD(P)-binding Rossmann-like Domain"/>
    <property type="match status" value="1"/>
</dbReference>
<sequence length="121" mass="13431">MEIIWNLINGSRTEVPDNDYAAFVDVRDIARAHLRAYLVEEAANQRFLAAAGQFWYQNARVIIRGRFPQLEGMVPKGVPGTGLETYIVDGSKAERALGFEYRSLDSVLADTVEDLLGALSV</sequence>
<evidence type="ECO:0008006" key="2">
    <source>
        <dbReference type="Google" id="ProtNLM"/>
    </source>
</evidence>
<accession>A0A5N7C4V1</accession>